<feature type="transmembrane region" description="Helical" evidence="2">
    <location>
        <begin position="265"/>
        <end position="287"/>
    </location>
</feature>
<keyword evidence="1" id="KW-0378">Hydrolase</keyword>
<name>A0A0A0KGI6_CUCSA</name>
<dbReference type="KEGG" id="csv:101223122"/>
<dbReference type="OMA" id="VEATLNW"/>
<evidence type="ECO:0000313" key="5">
    <source>
        <dbReference type="Proteomes" id="UP000029981"/>
    </source>
</evidence>
<dbReference type="InterPro" id="IPR036938">
    <property type="entry name" value="PAP2/HPO_sf"/>
</dbReference>
<reference evidence="4 5" key="4">
    <citation type="journal article" date="2011" name="BMC Genomics">
        <title>RNA-Seq improves annotation of protein-coding genes in the cucumber genome.</title>
        <authorList>
            <person name="Li Z."/>
            <person name="Zhang Z."/>
            <person name="Yan P."/>
            <person name="Huang S."/>
            <person name="Fei Z."/>
            <person name="Lin K."/>
        </authorList>
    </citation>
    <scope>NUCLEOTIDE SEQUENCE [LARGE SCALE GENOMIC DNA]</scope>
    <source>
        <strain evidence="5">cv. 9930</strain>
    </source>
</reference>
<feature type="domain" description="Phosphatidic acid phosphatase type 2/haloperoxidase" evidence="3">
    <location>
        <begin position="141"/>
        <end position="250"/>
    </location>
</feature>
<dbReference type="GO" id="GO:0006651">
    <property type="term" value="P:diacylglycerol biosynthetic process"/>
    <property type="evidence" value="ECO:0000318"/>
    <property type="project" value="GO_Central"/>
</dbReference>
<dbReference type="AlphaFoldDB" id="A0A0A0KGI6"/>
<feature type="transmembrane region" description="Helical" evidence="2">
    <location>
        <begin position="142"/>
        <end position="162"/>
    </location>
</feature>
<evidence type="ECO:0000256" key="2">
    <source>
        <dbReference type="SAM" id="Phobius"/>
    </source>
</evidence>
<dbReference type="InterPro" id="IPR000326">
    <property type="entry name" value="PAP2/HPO"/>
</dbReference>
<dbReference type="PANTHER" id="PTHR11247:SF40">
    <property type="entry name" value="LIPID PHOSPHATE PHOSPHATASE EPSILON 1, CHLOROPLASTIC"/>
    <property type="match status" value="1"/>
</dbReference>
<dbReference type="SUPFAM" id="SSF48317">
    <property type="entry name" value="Acid phosphatase/Vanadium-dependent haloperoxidase"/>
    <property type="match status" value="1"/>
</dbReference>
<accession>A0A0A0KGI6</accession>
<evidence type="ECO:0000313" key="4">
    <source>
        <dbReference type="EMBL" id="KGN48850.1"/>
    </source>
</evidence>
<dbReference type="Pfam" id="PF01569">
    <property type="entry name" value="PAP2"/>
    <property type="match status" value="1"/>
</dbReference>
<dbReference type="Proteomes" id="UP000029981">
    <property type="component" value="Chromosome 6"/>
</dbReference>
<dbReference type="OrthoDB" id="302705at2759"/>
<reference evidence="4 5" key="3">
    <citation type="journal article" date="2010" name="BMC Genomics">
        <title>Transcriptome sequencing and comparative analysis of cucumber flowers with different sex types.</title>
        <authorList>
            <person name="Guo S."/>
            <person name="Zheng Y."/>
            <person name="Joung J.G."/>
            <person name="Liu S."/>
            <person name="Zhang Z."/>
            <person name="Crasta O.R."/>
            <person name="Sobral B.W."/>
            <person name="Xu Y."/>
            <person name="Huang S."/>
            <person name="Fei Z."/>
        </authorList>
    </citation>
    <scope>NUCLEOTIDE SEQUENCE [LARGE SCALE GENOMIC DNA]</scope>
    <source>
        <strain evidence="5">cv. 9930</strain>
    </source>
</reference>
<evidence type="ECO:0000256" key="1">
    <source>
        <dbReference type="ARBA" id="ARBA00022801"/>
    </source>
</evidence>
<evidence type="ECO:0000259" key="3">
    <source>
        <dbReference type="SMART" id="SM00014"/>
    </source>
</evidence>
<keyword evidence="5" id="KW-1185">Reference proteome</keyword>
<dbReference type="STRING" id="3659.A0A0A0KGI6"/>
<dbReference type="EMBL" id="CM002927">
    <property type="protein sequence ID" value="KGN48850.1"/>
    <property type="molecule type" value="Genomic_DNA"/>
</dbReference>
<feature type="transmembrane region" description="Helical" evidence="2">
    <location>
        <begin position="235"/>
        <end position="253"/>
    </location>
</feature>
<dbReference type="Gramene" id="KGN48850">
    <property type="protein sequence ID" value="KGN48850"/>
    <property type="gene ID" value="Csa_6G502860"/>
</dbReference>
<dbReference type="GO" id="GO:0008195">
    <property type="term" value="F:phosphatidate phosphatase activity"/>
    <property type="evidence" value="ECO:0000318"/>
    <property type="project" value="GO_Central"/>
</dbReference>
<dbReference type="GO" id="GO:0009507">
    <property type="term" value="C:chloroplast"/>
    <property type="evidence" value="ECO:0000318"/>
    <property type="project" value="GO_Central"/>
</dbReference>
<dbReference type="Gene3D" id="1.20.144.10">
    <property type="entry name" value="Phosphatidic acid phosphatase type 2/haloperoxidase"/>
    <property type="match status" value="1"/>
</dbReference>
<feature type="transmembrane region" description="Helical" evidence="2">
    <location>
        <begin position="182"/>
        <end position="199"/>
    </location>
</feature>
<sequence>MPLTASRIITQMPLSVAATLHPSFKTTSNRIFKLQSLKPTSSLHFPSSNLVFLRGFISKEALFRNRGRGMAELTRTSSSVRCGNGEEGFRSLETESFFDGSSEFRPVNAAGGLEAILNKLSKWLVAALFAGIILLRHDAEALWTAMGSVINAVLSIVLKRILNQERPIATLRSDPGMPSSHAQSIFFTVLFVALSAVEWLGVNAVSLSICGFSFIFGSYFSWLRVSQKLHTISQVLVGSVLGGFFGILWYLLWKAVVSEAFSANLWVQVVVVMGASGFCIGFVIYVFNNWFKDEK</sequence>
<reference evidence="4 5" key="2">
    <citation type="journal article" date="2009" name="PLoS ONE">
        <title>An integrated genetic and cytogenetic map of the cucumber genome.</title>
        <authorList>
            <person name="Ren Y."/>
            <person name="Zhang Z."/>
            <person name="Liu J."/>
            <person name="Staub J.E."/>
            <person name="Han Y."/>
            <person name="Cheng Z."/>
            <person name="Li X."/>
            <person name="Lu J."/>
            <person name="Miao H."/>
            <person name="Kang H."/>
            <person name="Xie B."/>
            <person name="Gu X."/>
            <person name="Wang X."/>
            <person name="Du Y."/>
            <person name="Jin W."/>
            <person name="Huang S."/>
        </authorList>
    </citation>
    <scope>NUCLEOTIDE SEQUENCE [LARGE SCALE GENOMIC DNA]</scope>
    <source>
        <strain evidence="5">cv. 9930</strain>
    </source>
</reference>
<dbReference type="PANTHER" id="PTHR11247">
    <property type="entry name" value="PALMITOYL-PROTEIN THIOESTERASE/DOLICHYLDIPHOSPHATASE 1"/>
    <property type="match status" value="1"/>
</dbReference>
<reference evidence="4 5" key="1">
    <citation type="journal article" date="2009" name="Nat. Genet.">
        <title>The genome of the cucumber, Cucumis sativus L.</title>
        <authorList>
            <person name="Huang S."/>
            <person name="Li R."/>
            <person name="Zhang Z."/>
            <person name="Li L."/>
            <person name="Gu X."/>
            <person name="Fan W."/>
            <person name="Lucas W.J."/>
            <person name="Wang X."/>
            <person name="Xie B."/>
            <person name="Ni P."/>
            <person name="Ren Y."/>
            <person name="Zhu H."/>
            <person name="Li J."/>
            <person name="Lin K."/>
            <person name="Jin W."/>
            <person name="Fei Z."/>
            <person name="Li G."/>
            <person name="Staub J."/>
            <person name="Kilian A."/>
            <person name="van der Vossen E.A."/>
            <person name="Wu Y."/>
            <person name="Guo J."/>
            <person name="He J."/>
            <person name="Jia Z."/>
            <person name="Ren Y."/>
            <person name="Tian G."/>
            <person name="Lu Y."/>
            <person name="Ruan J."/>
            <person name="Qian W."/>
            <person name="Wang M."/>
            <person name="Huang Q."/>
            <person name="Li B."/>
            <person name="Xuan Z."/>
            <person name="Cao J."/>
            <person name="Asan"/>
            <person name="Wu Z."/>
            <person name="Zhang J."/>
            <person name="Cai Q."/>
            <person name="Bai Y."/>
            <person name="Zhao B."/>
            <person name="Han Y."/>
            <person name="Li Y."/>
            <person name="Li X."/>
            <person name="Wang S."/>
            <person name="Shi Q."/>
            <person name="Liu S."/>
            <person name="Cho W.K."/>
            <person name="Kim J.Y."/>
            <person name="Xu Y."/>
            <person name="Heller-Uszynska K."/>
            <person name="Miao H."/>
            <person name="Cheng Z."/>
            <person name="Zhang S."/>
            <person name="Wu J."/>
            <person name="Yang Y."/>
            <person name="Kang H."/>
            <person name="Li M."/>
            <person name="Liang H."/>
            <person name="Ren X."/>
            <person name="Shi Z."/>
            <person name="Wen M."/>
            <person name="Jian M."/>
            <person name="Yang H."/>
            <person name="Zhang G."/>
            <person name="Yang Z."/>
            <person name="Chen R."/>
            <person name="Liu S."/>
            <person name="Li J."/>
            <person name="Ma L."/>
            <person name="Liu H."/>
            <person name="Zhou Y."/>
            <person name="Zhao J."/>
            <person name="Fang X."/>
            <person name="Li G."/>
            <person name="Fang L."/>
            <person name="Li Y."/>
            <person name="Liu D."/>
            <person name="Zheng H."/>
            <person name="Zhang Y."/>
            <person name="Qin N."/>
            <person name="Li Z."/>
            <person name="Yang G."/>
            <person name="Yang S."/>
            <person name="Bolund L."/>
            <person name="Kristiansen K."/>
            <person name="Zheng H."/>
            <person name="Li S."/>
            <person name="Zhang X."/>
            <person name="Yang H."/>
            <person name="Wang J."/>
            <person name="Sun R."/>
            <person name="Zhang B."/>
            <person name="Jiang S."/>
            <person name="Wang J."/>
            <person name="Du Y."/>
            <person name="Li S."/>
        </authorList>
    </citation>
    <scope>NUCLEOTIDE SEQUENCE [LARGE SCALE GENOMIC DNA]</scope>
    <source>
        <strain evidence="5">cv. 9930</strain>
    </source>
</reference>
<keyword evidence="2" id="KW-1133">Transmembrane helix</keyword>
<proteinExistence type="predicted"/>
<dbReference type="eggNOG" id="KOG3146">
    <property type="taxonomic scope" value="Eukaryota"/>
</dbReference>
<keyword evidence="2" id="KW-0812">Transmembrane</keyword>
<protein>
    <recommendedName>
        <fullName evidence="3">Phosphatidic acid phosphatase type 2/haloperoxidase domain-containing protein</fullName>
    </recommendedName>
</protein>
<dbReference type="SMART" id="SM00014">
    <property type="entry name" value="acidPPc"/>
    <property type="match status" value="1"/>
</dbReference>
<keyword evidence="2" id="KW-0472">Membrane</keyword>
<gene>
    <name evidence="4" type="ORF">Csa_6G502860</name>
</gene>
<organism evidence="4 5">
    <name type="scientific">Cucumis sativus</name>
    <name type="common">Cucumber</name>
    <dbReference type="NCBI Taxonomy" id="3659"/>
    <lineage>
        <taxon>Eukaryota</taxon>
        <taxon>Viridiplantae</taxon>
        <taxon>Streptophyta</taxon>
        <taxon>Embryophyta</taxon>
        <taxon>Tracheophyta</taxon>
        <taxon>Spermatophyta</taxon>
        <taxon>Magnoliopsida</taxon>
        <taxon>eudicotyledons</taxon>
        <taxon>Gunneridae</taxon>
        <taxon>Pentapetalae</taxon>
        <taxon>rosids</taxon>
        <taxon>fabids</taxon>
        <taxon>Cucurbitales</taxon>
        <taxon>Cucurbitaceae</taxon>
        <taxon>Benincaseae</taxon>
        <taxon>Cucumis</taxon>
    </lineage>
</organism>